<dbReference type="InterPro" id="IPR017970">
    <property type="entry name" value="Homeobox_CS"/>
</dbReference>
<evidence type="ECO:0000256" key="2">
    <source>
        <dbReference type="ARBA" id="ARBA00022473"/>
    </source>
</evidence>
<dbReference type="WBParaSite" id="ACRNAN_scaffold431.g7882.t1">
    <property type="protein sequence ID" value="ACRNAN_scaffold431.g7882.t1"/>
    <property type="gene ID" value="ACRNAN_scaffold431.g7882"/>
</dbReference>
<evidence type="ECO:0000256" key="1">
    <source>
        <dbReference type="ARBA" id="ARBA00004123"/>
    </source>
</evidence>
<accession>A0A914DWS7</accession>
<keyword evidence="2" id="KW-0217">Developmental protein</keyword>
<dbReference type="PANTHER" id="PTHR24340:SF41">
    <property type="entry name" value="MUSCLE-SPECIFIC HOMEOBOX PROTEIN TINMAN-RELATED"/>
    <property type="match status" value="1"/>
</dbReference>
<protein>
    <submittedName>
        <fullName evidence="11">Homeobox domain-containing protein</fullName>
    </submittedName>
</protein>
<feature type="compositionally biased region" description="Low complexity" evidence="8">
    <location>
        <begin position="15"/>
        <end position="33"/>
    </location>
</feature>
<dbReference type="InterPro" id="IPR050394">
    <property type="entry name" value="Homeobox_NK-like"/>
</dbReference>
<evidence type="ECO:0000313" key="11">
    <source>
        <dbReference type="WBParaSite" id="ACRNAN_scaffold431.g7882.t1"/>
    </source>
</evidence>
<sequence>MNPTLSSASGANAQPSGPGNFNSSNPNSGRFPSQGHPTWDPSFGATFPWSVASTSAAAAASAIEAAAYFASAGQPFPGSGYPGGDFGNYPWTHQWPGVDSRWQMPKMPTNGTALPLGTLGAHSMNLALNPNRGSLGGRRRRNLFAPQQVIELQRAFTQNMYLKPEDRESLAKRTGLSVQQIKIWFQNNRYKCKQKEKDEARARKQARQKSNDSHGSSANSNSNSNENTPRSSTSGSSGTNTSTTKESLKTDEVEKTNTIANISAMSAESPPDLKMNHNYAPQYNPGMYSNAFFPFQPQGYPPTGAIGPANGYYNPAFYGEKPPTLF</sequence>
<evidence type="ECO:0000256" key="5">
    <source>
        <dbReference type="ARBA" id="ARBA00023242"/>
    </source>
</evidence>
<keyword evidence="5 6" id="KW-0539">Nucleus</keyword>
<keyword evidence="3 6" id="KW-0238">DNA-binding</keyword>
<dbReference type="InterPro" id="IPR001356">
    <property type="entry name" value="HD"/>
</dbReference>
<evidence type="ECO:0000259" key="9">
    <source>
        <dbReference type="PROSITE" id="PS50071"/>
    </source>
</evidence>
<dbReference type="GO" id="GO:0000981">
    <property type="term" value="F:DNA-binding transcription factor activity, RNA polymerase II-specific"/>
    <property type="evidence" value="ECO:0007669"/>
    <property type="project" value="InterPro"/>
</dbReference>
<dbReference type="GO" id="GO:0000978">
    <property type="term" value="F:RNA polymerase II cis-regulatory region sequence-specific DNA binding"/>
    <property type="evidence" value="ECO:0007669"/>
    <property type="project" value="TreeGrafter"/>
</dbReference>
<evidence type="ECO:0000256" key="3">
    <source>
        <dbReference type="ARBA" id="ARBA00023125"/>
    </source>
</evidence>
<evidence type="ECO:0000256" key="8">
    <source>
        <dbReference type="SAM" id="MobiDB-lite"/>
    </source>
</evidence>
<feature type="DNA-binding region" description="Homeobox" evidence="6">
    <location>
        <begin position="137"/>
        <end position="196"/>
    </location>
</feature>
<dbReference type="GO" id="GO:0030154">
    <property type="term" value="P:cell differentiation"/>
    <property type="evidence" value="ECO:0007669"/>
    <property type="project" value="TreeGrafter"/>
</dbReference>
<proteinExistence type="predicted"/>
<dbReference type="SMART" id="SM00389">
    <property type="entry name" value="HOX"/>
    <property type="match status" value="1"/>
</dbReference>
<dbReference type="SUPFAM" id="SSF46689">
    <property type="entry name" value="Homeodomain-like"/>
    <property type="match status" value="1"/>
</dbReference>
<feature type="region of interest" description="Disordered" evidence="8">
    <location>
        <begin position="193"/>
        <end position="255"/>
    </location>
</feature>
<dbReference type="Pfam" id="PF00046">
    <property type="entry name" value="Homeodomain"/>
    <property type="match status" value="1"/>
</dbReference>
<feature type="compositionally biased region" description="Basic and acidic residues" evidence="8">
    <location>
        <begin position="246"/>
        <end position="255"/>
    </location>
</feature>
<keyword evidence="10" id="KW-1185">Reference proteome</keyword>
<reference evidence="11" key="1">
    <citation type="submission" date="2022-11" db="UniProtKB">
        <authorList>
            <consortium name="WormBaseParasite"/>
        </authorList>
    </citation>
    <scope>IDENTIFICATION</scope>
</reference>
<evidence type="ECO:0000256" key="7">
    <source>
        <dbReference type="RuleBase" id="RU000682"/>
    </source>
</evidence>
<dbReference type="Gene3D" id="1.10.10.60">
    <property type="entry name" value="Homeodomain-like"/>
    <property type="match status" value="1"/>
</dbReference>
<dbReference type="Proteomes" id="UP000887540">
    <property type="component" value="Unplaced"/>
</dbReference>
<feature type="compositionally biased region" description="Basic and acidic residues" evidence="8">
    <location>
        <begin position="193"/>
        <end position="202"/>
    </location>
</feature>
<evidence type="ECO:0000313" key="10">
    <source>
        <dbReference type="Proteomes" id="UP000887540"/>
    </source>
</evidence>
<dbReference type="CDD" id="cd00086">
    <property type="entry name" value="homeodomain"/>
    <property type="match status" value="1"/>
</dbReference>
<feature type="domain" description="Homeobox" evidence="9">
    <location>
        <begin position="135"/>
        <end position="195"/>
    </location>
</feature>
<comment type="subcellular location">
    <subcellularLocation>
        <location evidence="1 6 7">Nucleus</location>
    </subcellularLocation>
</comment>
<dbReference type="PROSITE" id="PS00027">
    <property type="entry name" value="HOMEOBOX_1"/>
    <property type="match status" value="1"/>
</dbReference>
<dbReference type="GO" id="GO:0005634">
    <property type="term" value="C:nucleus"/>
    <property type="evidence" value="ECO:0007669"/>
    <property type="project" value="UniProtKB-SubCell"/>
</dbReference>
<dbReference type="PANTHER" id="PTHR24340">
    <property type="entry name" value="HOMEOBOX PROTEIN NKX"/>
    <property type="match status" value="1"/>
</dbReference>
<feature type="compositionally biased region" description="Polar residues" evidence="8">
    <location>
        <begin position="1"/>
        <end position="14"/>
    </location>
</feature>
<dbReference type="PROSITE" id="PS50071">
    <property type="entry name" value="HOMEOBOX_2"/>
    <property type="match status" value="1"/>
</dbReference>
<evidence type="ECO:0000256" key="6">
    <source>
        <dbReference type="PROSITE-ProRule" id="PRU00108"/>
    </source>
</evidence>
<feature type="region of interest" description="Disordered" evidence="8">
    <location>
        <begin position="1"/>
        <end position="39"/>
    </location>
</feature>
<dbReference type="InterPro" id="IPR009057">
    <property type="entry name" value="Homeodomain-like_sf"/>
</dbReference>
<organism evidence="10 11">
    <name type="scientific">Acrobeloides nanus</name>
    <dbReference type="NCBI Taxonomy" id="290746"/>
    <lineage>
        <taxon>Eukaryota</taxon>
        <taxon>Metazoa</taxon>
        <taxon>Ecdysozoa</taxon>
        <taxon>Nematoda</taxon>
        <taxon>Chromadorea</taxon>
        <taxon>Rhabditida</taxon>
        <taxon>Tylenchina</taxon>
        <taxon>Cephalobomorpha</taxon>
        <taxon>Cephaloboidea</taxon>
        <taxon>Cephalobidae</taxon>
        <taxon>Acrobeloides</taxon>
    </lineage>
</organism>
<feature type="compositionally biased region" description="Low complexity" evidence="8">
    <location>
        <begin position="213"/>
        <end position="244"/>
    </location>
</feature>
<evidence type="ECO:0000256" key="4">
    <source>
        <dbReference type="ARBA" id="ARBA00023155"/>
    </source>
</evidence>
<name>A0A914DWS7_9BILA</name>
<dbReference type="AlphaFoldDB" id="A0A914DWS7"/>
<keyword evidence="4 6" id="KW-0371">Homeobox</keyword>